<feature type="domain" description="Cyclic-phosphate processing Receiver" evidence="1">
    <location>
        <begin position="5"/>
        <end position="105"/>
    </location>
</feature>
<evidence type="ECO:0000313" key="3">
    <source>
        <dbReference type="EMBL" id="CAB4134789.1"/>
    </source>
</evidence>
<evidence type="ECO:0000313" key="2">
    <source>
        <dbReference type="EMBL" id="CAB4131551.1"/>
    </source>
</evidence>
<dbReference type="InterPro" id="IPR011006">
    <property type="entry name" value="CheY-like_superfamily"/>
</dbReference>
<organism evidence="3">
    <name type="scientific">uncultured Caudovirales phage</name>
    <dbReference type="NCBI Taxonomy" id="2100421"/>
    <lineage>
        <taxon>Viruses</taxon>
        <taxon>Duplodnaviria</taxon>
        <taxon>Heunggongvirae</taxon>
        <taxon>Uroviricota</taxon>
        <taxon>Caudoviricetes</taxon>
        <taxon>Peduoviridae</taxon>
        <taxon>Maltschvirus</taxon>
        <taxon>Maltschvirus maltsch</taxon>
    </lineage>
</organism>
<proteinExistence type="predicted"/>
<gene>
    <name evidence="2" type="ORF">UFOVP127_149</name>
    <name evidence="3" type="ORF">UFOVP276_12</name>
</gene>
<protein>
    <recommendedName>
        <fullName evidence="1">Cyclic-phosphate processing Receiver domain-containing protein</fullName>
    </recommendedName>
</protein>
<evidence type="ECO:0000259" key="1">
    <source>
        <dbReference type="Pfam" id="PF20274"/>
    </source>
</evidence>
<name>A0A6J5LST8_9CAUD</name>
<dbReference type="Pfam" id="PF20274">
    <property type="entry name" value="cREC_REC"/>
    <property type="match status" value="1"/>
</dbReference>
<accession>A0A6J5LST8</accession>
<dbReference type="EMBL" id="LR796249">
    <property type="protein sequence ID" value="CAB4131551.1"/>
    <property type="molecule type" value="Genomic_DNA"/>
</dbReference>
<reference evidence="3" key="1">
    <citation type="submission" date="2020-04" db="EMBL/GenBank/DDBJ databases">
        <authorList>
            <person name="Chiriac C."/>
            <person name="Salcher M."/>
            <person name="Ghai R."/>
            <person name="Kavagutti S V."/>
        </authorList>
    </citation>
    <scope>NUCLEOTIDE SEQUENCE</scope>
</reference>
<dbReference type="InterPro" id="IPR046909">
    <property type="entry name" value="cREC_REC"/>
</dbReference>
<sequence>MKTFLFLDDTKERHDHFANICHSLPVVVHHAWNVAEAIGLLISPPYDMPYDCVWLDHDLEDTDKDNTGYIVAKYIGAHMHSDMWPKNIVIHSWNPTGAIDMEAILLIHGYKNVKRVPFSFKESNG</sequence>
<dbReference type="SUPFAM" id="SSF52172">
    <property type="entry name" value="CheY-like"/>
    <property type="match status" value="1"/>
</dbReference>
<dbReference type="EMBL" id="LR796294">
    <property type="protein sequence ID" value="CAB4134789.1"/>
    <property type="molecule type" value="Genomic_DNA"/>
</dbReference>